<dbReference type="PANTHER" id="PTHR38465:SF1">
    <property type="entry name" value="HTH-TYPE TRANSCRIPTIONAL REGULATOR MJ1563-RELATED"/>
    <property type="match status" value="1"/>
</dbReference>
<gene>
    <name evidence="4" type="ORF">CLV94_1277</name>
</gene>
<evidence type="ECO:0000256" key="2">
    <source>
        <dbReference type="ARBA" id="ARBA00023125"/>
    </source>
</evidence>
<accession>A0A495MLG4</accession>
<dbReference type="InterPro" id="IPR036390">
    <property type="entry name" value="WH_DNA-bd_sf"/>
</dbReference>
<reference evidence="4 5" key="1">
    <citation type="submission" date="2018-10" db="EMBL/GenBank/DDBJ databases">
        <title>Genomic Encyclopedia of Archaeal and Bacterial Type Strains, Phase II (KMG-II): from individual species to whole genera.</title>
        <authorList>
            <person name="Goeker M."/>
        </authorList>
    </citation>
    <scope>NUCLEOTIDE SEQUENCE [LARGE SCALE GENOMIC DNA]</scope>
    <source>
        <strain evidence="4 5">DSM 29537</strain>
    </source>
</reference>
<proteinExistence type="predicted"/>
<dbReference type="Proteomes" id="UP000277579">
    <property type="component" value="Unassembled WGS sequence"/>
</dbReference>
<dbReference type="InterPro" id="IPR036388">
    <property type="entry name" value="WH-like_DNA-bd_sf"/>
</dbReference>
<dbReference type="InterPro" id="IPR052362">
    <property type="entry name" value="HTH-GbsR_regulator"/>
</dbReference>
<dbReference type="SUPFAM" id="SSF46785">
    <property type="entry name" value="Winged helix' DNA-binding domain"/>
    <property type="match status" value="1"/>
</dbReference>
<sequence length="159" mass="18707">MTDISKEREELVEMFGVHFETYLNFSPLSGRILGCLIVWNDAKGLTFDDLVSRLGASKSSVSTNLNLLLKIGKIQYYTFPGDRKKYYKPSSFSDRMQNHLRMVLDEKKMVERMIEYRKMTADTDECSDLEKIKIYQEHVIDFEKFLNKTIQKLEKVENK</sequence>
<keyword evidence="5" id="KW-1185">Reference proteome</keyword>
<keyword evidence="1" id="KW-0805">Transcription regulation</keyword>
<dbReference type="AlphaFoldDB" id="A0A495MLG4"/>
<dbReference type="PANTHER" id="PTHR38465">
    <property type="entry name" value="HTH-TYPE TRANSCRIPTIONAL REGULATOR MJ1563-RELATED"/>
    <property type="match status" value="1"/>
</dbReference>
<dbReference type="Gene3D" id="1.10.10.10">
    <property type="entry name" value="Winged helix-like DNA-binding domain superfamily/Winged helix DNA-binding domain"/>
    <property type="match status" value="1"/>
</dbReference>
<name>A0A495MLG4_9FLAO</name>
<protein>
    <recommendedName>
        <fullName evidence="6">DNA-binding transcriptional regulator GbsR (MarR family)</fullName>
    </recommendedName>
</protein>
<keyword evidence="2" id="KW-0238">DNA-binding</keyword>
<keyword evidence="3" id="KW-0804">Transcription</keyword>
<evidence type="ECO:0000256" key="1">
    <source>
        <dbReference type="ARBA" id="ARBA00023015"/>
    </source>
</evidence>
<evidence type="ECO:0000256" key="3">
    <source>
        <dbReference type="ARBA" id="ARBA00023163"/>
    </source>
</evidence>
<dbReference type="EMBL" id="RBLC01000001">
    <property type="protein sequence ID" value="RKS26220.1"/>
    <property type="molecule type" value="Genomic_DNA"/>
</dbReference>
<dbReference type="OrthoDB" id="1807857at2"/>
<evidence type="ECO:0000313" key="5">
    <source>
        <dbReference type="Proteomes" id="UP000277579"/>
    </source>
</evidence>
<dbReference type="GO" id="GO:0003677">
    <property type="term" value="F:DNA binding"/>
    <property type="evidence" value="ECO:0007669"/>
    <property type="project" value="UniProtKB-KW"/>
</dbReference>
<evidence type="ECO:0000313" key="4">
    <source>
        <dbReference type="EMBL" id="RKS26220.1"/>
    </source>
</evidence>
<comment type="caution">
    <text evidence="4">The sequence shown here is derived from an EMBL/GenBank/DDBJ whole genome shotgun (WGS) entry which is preliminary data.</text>
</comment>
<evidence type="ECO:0008006" key="6">
    <source>
        <dbReference type="Google" id="ProtNLM"/>
    </source>
</evidence>
<organism evidence="4 5">
    <name type="scientific">Flavobacterium endophyticum</name>
    <dbReference type="NCBI Taxonomy" id="1540163"/>
    <lineage>
        <taxon>Bacteria</taxon>
        <taxon>Pseudomonadati</taxon>
        <taxon>Bacteroidota</taxon>
        <taxon>Flavobacteriia</taxon>
        <taxon>Flavobacteriales</taxon>
        <taxon>Flavobacteriaceae</taxon>
        <taxon>Flavobacterium</taxon>
    </lineage>
</organism>
<dbReference type="RefSeq" id="WP_121375562.1">
    <property type="nucleotide sequence ID" value="NZ_RBLC01000001.1"/>
</dbReference>